<gene>
    <name evidence="8" type="ORF">GPM918_LOCUS16035</name>
    <name evidence="9" type="ORF">SRO942_LOCUS16035</name>
</gene>
<dbReference type="GO" id="GO:0005737">
    <property type="term" value="C:cytoplasm"/>
    <property type="evidence" value="ECO:0007669"/>
    <property type="project" value="TreeGrafter"/>
</dbReference>
<dbReference type="GO" id="GO:0004713">
    <property type="term" value="F:protein tyrosine kinase activity"/>
    <property type="evidence" value="ECO:0007669"/>
    <property type="project" value="InterPro"/>
</dbReference>
<dbReference type="Pfam" id="PF07714">
    <property type="entry name" value="PK_Tyr_Ser-Thr"/>
    <property type="match status" value="1"/>
</dbReference>
<evidence type="ECO:0000313" key="9">
    <source>
        <dbReference type="EMBL" id="CAF3815985.1"/>
    </source>
</evidence>
<evidence type="ECO:0000256" key="5">
    <source>
        <dbReference type="ARBA" id="ARBA00022777"/>
    </source>
</evidence>
<evidence type="ECO:0000256" key="6">
    <source>
        <dbReference type="ARBA" id="ARBA00022840"/>
    </source>
</evidence>
<dbReference type="OrthoDB" id="266718at2759"/>
<dbReference type="Proteomes" id="UP000663829">
    <property type="component" value="Unassembled WGS sequence"/>
</dbReference>
<dbReference type="PANTHER" id="PTHR11042:SF160">
    <property type="entry name" value="EUKARYOTIC TRANSLATION INITIATION FACTOR 2-ALPHA KINASE 1"/>
    <property type="match status" value="1"/>
</dbReference>
<keyword evidence="10" id="KW-1185">Reference proteome</keyword>
<evidence type="ECO:0000256" key="4">
    <source>
        <dbReference type="ARBA" id="ARBA00022741"/>
    </source>
</evidence>
<evidence type="ECO:0000256" key="1">
    <source>
        <dbReference type="ARBA" id="ARBA00012513"/>
    </source>
</evidence>
<accession>A0A814K0F1</accession>
<keyword evidence="6" id="KW-0067">ATP-binding</keyword>
<reference evidence="8" key="1">
    <citation type="submission" date="2021-02" db="EMBL/GenBank/DDBJ databases">
        <authorList>
            <person name="Nowell W R."/>
        </authorList>
    </citation>
    <scope>NUCLEOTIDE SEQUENCE</scope>
</reference>
<dbReference type="InterPro" id="IPR020635">
    <property type="entry name" value="Tyr_kinase_cat_dom"/>
</dbReference>
<comment type="caution">
    <text evidence="8">The sequence shown here is derived from an EMBL/GenBank/DDBJ whole genome shotgun (WGS) entry which is preliminary data.</text>
</comment>
<protein>
    <recommendedName>
        <fullName evidence="1">non-specific serine/threonine protein kinase</fullName>
        <ecNumber evidence="1">2.7.11.1</ecNumber>
    </recommendedName>
</protein>
<dbReference type="Gene3D" id="1.10.510.10">
    <property type="entry name" value="Transferase(Phosphotransferase) domain 1"/>
    <property type="match status" value="1"/>
</dbReference>
<evidence type="ECO:0000313" key="10">
    <source>
        <dbReference type="Proteomes" id="UP000663829"/>
    </source>
</evidence>
<dbReference type="EMBL" id="CAJOBC010004135">
    <property type="protein sequence ID" value="CAF3815985.1"/>
    <property type="molecule type" value="Genomic_DNA"/>
</dbReference>
<dbReference type="InterPro" id="IPR008266">
    <property type="entry name" value="Tyr_kinase_AS"/>
</dbReference>
<dbReference type="InterPro" id="IPR011009">
    <property type="entry name" value="Kinase-like_dom_sf"/>
</dbReference>
<dbReference type="InterPro" id="IPR001245">
    <property type="entry name" value="Ser-Thr/Tyr_kinase_cat_dom"/>
</dbReference>
<keyword evidence="2" id="KW-0723">Serine/threonine-protein kinase</keyword>
<dbReference type="AlphaFoldDB" id="A0A814K0F1"/>
<dbReference type="SMART" id="SM00219">
    <property type="entry name" value="TyrKc"/>
    <property type="match status" value="1"/>
</dbReference>
<evidence type="ECO:0000256" key="3">
    <source>
        <dbReference type="ARBA" id="ARBA00022679"/>
    </source>
</evidence>
<dbReference type="GO" id="GO:0004694">
    <property type="term" value="F:eukaryotic translation initiation factor 2alpha kinase activity"/>
    <property type="evidence" value="ECO:0007669"/>
    <property type="project" value="TreeGrafter"/>
</dbReference>
<dbReference type="InterPro" id="IPR000719">
    <property type="entry name" value="Prot_kinase_dom"/>
</dbReference>
<feature type="domain" description="Protein kinase" evidence="7">
    <location>
        <begin position="1"/>
        <end position="175"/>
    </location>
</feature>
<dbReference type="GO" id="GO:0005524">
    <property type="term" value="F:ATP binding"/>
    <property type="evidence" value="ECO:0007669"/>
    <property type="project" value="UniProtKB-KW"/>
</dbReference>
<proteinExistence type="predicted"/>
<name>A0A814K0F1_9BILA</name>
<dbReference type="PANTHER" id="PTHR11042">
    <property type="entry name" value="EUKARYOTIC TRANSLATION INITIATION FACTOR 2-ALPHA KINASE EIF2-ALPHA KINASE -RELATED"/>
    <property type="match status" value="1"/>
</dbReference>
<dbReference type="PROSITE" id="PS00109">
    <property type="entry name" value="PROTEIN_KINASE_TYR"/>
    <property type="match status" value="1"/>
</dbReference>
<dbReference type="EMBL" id="CAJNOQ010004135">
    <property type="protein sequence ID" value="CAF1046099.1"/>
    <property type="molecule type" value="Genomic_DNA"/>
</dbReference>
<dbReference type="Proteomes" id="UP000681722">
    <property type="component" value="Unassembled WGS sequence"/>
</dbReference>
<evidence type="ECO:0000256" key="2">
    <source>
        <dbReference type="ARBA" id="ARBA00022527"/>
    </source>
</evidence>
<dbReference type="SUPFAM" id="SSF56112">
    <property type="entry name" value="Protein kinase-like (PK-like)"/>
    <property type="match status" value="1"/>
</dbReference>
<dbReference type="EC" id="2.7.11.1" evidence="1"/>
<sequence>MFRDSYPQNPLTCLQSLIGKPDQEISIRRKLDMACNIASGMRKIHEHNMIHRDIRPDNILVNNKFIAKIGDMGIARTVDQNNQHTQIGCQSFMSLEFYKGKGNKAVYDQKLDIHTFGLTLNALLTDTKHGFHPLTRQKLLIKQSPVFWDLISRCTDDDPEHRPTAFEIEKTLELYNVAFKQLVLQKESTYVNLSFEDKNRRFVEFYEFFNPKATKYLEKKFPRVIRDNNDTNKFTLINTDPDKKVDICFVQ</sequence>
<keyword evidence="3" id="KW-0808">Transferase</keyword>
<dbReference type="InterPro" id="IPR050339">
    <property type="entry name" value="CC_SR_Kinase"/>
</dbReference>
<evidence type="ECO:0000259" key="7">
    <source>
        <dbReference type="PROSITE" id="PS50011"/>
    </source>
</evidence>
<evidence type="ECO:0000313" key="8">
    <source>
        <dbReference type="EMBL" id="CAF1046099.1"/>
    </source>
</evidence>
<organism evidence="8 10">
    <name type="scientific">Didymodactylos carnosus</name>
    <dbReference type="NCBI Taxonomy" id="1234261"/>
    <lineage>
        <taxon>Eukaryota</taxon>
        <taxon>Metazoa</taxon>
        <taxon>Spiralia</taxon>
        <taxon>Gnathifera</taxon>
        <taxon>Rotifera</taxon>
        <taxon>Eurotatoria</taxon>
        <taxon>Bdelloidea</taxon>
        <taxon>Philodinida</taxon>
        <taxon>Philodinidae</taxon>
        <taxon>Didymodactylos</taxon>
    </lineage>
</organism>
<keyword evidence="5" id="KW-0418">Kinase</keyword>
<dbReference type="PROSITE" id="PS50011">
    <property type="entry name" value="PROTEIN_KINASE_DOM"/>
    <property type="match status" value="1"/>
</dbReference>
<dbReference type="GO" id="GO:0005634">
    <property type="term" value="C:nucleus"/>
    <property type="evidence" value="ECO:0007669"/>
    <property type="project" value="TreeGrafter"/>
</dbReference>
<keyword evidence="4" id="KW-0547">Nucleotide-binding</keyword>